<sequence length="90" mass="10104">MAGGLSAVKCTGYVFLRFIQSNLQRSRFASAKLFVEAERRKIAVDLVQESYVGNINELRRYSAAPRREPVKAVIIILDSSVDVEEDQTLV</sequence>
<organism evidence="1 2">
    <name type="scientific">Eumeta variegata</name>
    <name type="common">Bagworm moth</name>
    <name type="synonym">Eumeta japonica</name>
    <dbReference type="NCBI Taxonomy" id="151549"/>
    <lineage>
        <taxon>Eukaryota</taxon>
        <taxon>Metazoa</taxon>
        <taxon>Ecdysozoa</taxon>
        <taxon>Arthropoda</taxon>
        <taxon>Hexapoda</taxon>
        <taxon>Insecta</taxon>
        <taxon>Pterygota</taxon>
        <taxon>Neoptera</taxon>
        <taxon>Endopterygota</taxon>
        <taxon>Lepidoptera</taxon>
        <taxon>Glossata</taxon>
        <taxon>Ditrysia</taxon>
        <taxon>Tineoidea</taxon>
        <taxon>Psychidae</taxon>
        <taxon>Oiketicinae</taxon>
        <taxon>Eumeta</taxon>
    </lineage>
</organism>
<reference evidence="1 2" key="1">
    <citation type="journal article" date="2019" name="Commun. Biol.">
        <title>The bagworm genome reveals a unique fibroin gene that provides high tensile strength.</title>
        <authorList>
            <person name="Kono N."/>
            <person name="Nakamura H."/>
            <person name="Ohtoshi R."/>
            <person name="Tomita M."/>
            <person name="Numata K."/>
            <person name="Arakawa K."/>
        </authorList>
    </citation>
    <scope>NUCLEOTIDE SEQUENCE [LARGE SCALE GENOMIC DNA]</scope>
</reference>
<keyword evidence="2" id="KW-1185">Reference proteome</keyword>
<evidence type="ECO:0000313" key="1">
    <source>
        <dbReference type="EMBL" id="GBP27871.1"/>
    </source>
</evidence>
<comment type="caution">
    <text evidence="1">The sequence shown here is derived from an EMBL/GenBank/DDBJ whole genome shotgun (WGS) entry which is preliminary data.</text>
</comment>
<gene>
    <name evidence="1" type="ORF">EVAR_14060_1</name>
</gene>
<dbReference type="EMBL" id="BGZK01000200">
    <property type="protein sequence ID" value="GBP27871.1"/>
    <property type="molecule type" value="Genomic_DNA"/>
</dbReference>
<name>A0A4C1UN54_EUMVA</name>
<proteinExistence type="predicted"/>
<accession>A0A4C1UN54</accession>
<dbReference type="OrthoDB" id="411871at2759"/>
<evidence type="ECO:0000313" key="2">
    <source>
        <dbReference type="Proteomes" id="UP000299102"/>
    </source>
</evidence>
<protein>
    <submittedName>
        <fullName evidence="1">Uncharacterized protein</fullName>
    </submittedName>
</protein>
<dbReference type="Proteomes" id="UP000299102">
    <property type="component" value="Unassembled WGS sequence"/>
</dbReference>
<dbReference type="AlphaFoldDB" id="A0A4C1UN54"/>